<evidence type="ECO:0000256" key="4">
    <source>
        <dbReference type="ARBA" id="ARBA00022692"/>
    </source>
</evidence>
<dbReference type="CDD" id="cd06174">
    <property type="entry name" value="MFS"/>
    <property type="match status" value="1"/>
</dbReference>
<proteinExistence type="predicted"/>
<evidence type="ECO:0000256" key="5">
    <source>
        <dbReference type="ARBA" id="ARBA00022989"/>
    </source>
</evidence>
<feature type="transmembrane region" description="Helical" evidence="7">
    <location>
        <begin position="81"/>
        <end position="99"/>
    </location>
</feature>
<dbReference type="SUPFAM" id="SSF103473">
    <property type="entry name" value="MFS general substrate transporter"/>
    <property type="match status" value="1"/>
</dbReference>
<comment type="caution">
    <text evidence="9">The sequence shown here is derived from an EMBL/GenBank/DDBJ whole genome shotgun (WGS) entry which is preliminary data.</text>
</comment>
<organism evidence="9 10">
    <name type="scientific">Clostridium novyi A str. 4552</name>
    <dbReference type="NCBI Taxonomy" id="1444289"/>
    <lineage>
        <taxon>Bacteria</taxon>
        <taxon>Bacillati</taxon>
        <taxon>Bacillota</taxon>
        <taxon>Clostridia</taxon>
        <taxon>Eubacteriales</taxon>
        <taxon>Clostridiaceae</taxon>
        <taxon>Clostridium</taxon>
    </lineage>
</organism>
<keyword evidence="3" id="KW-1003">Cell membrane</keyword>
<feature type="transmembrane region" description="Helical" evidence="7">
    <location>
        <begin position="379"/>
        <end position="401"/>
    </location>
</feature>
<protein>
    <submittedName>
        <fullName evidence="9">MFS transporter</fullName>
    </submittedName>
</protein>
<gene>
    <name evidence="9" type="ORF">Z968_09145</name>
</gene>
<evidence type="ECO:0000256" key="7">
    <source>
        <dbReference type="SAM" id="Phobius"/>
    </source>
</evidence>
<dbReference type="Pfam" id="PF07690">
    <property type="entry name" value="MFS_1"/>
    <property type="match status" value="1"/>
</dbReference>
<keyword evidence="6 7" id="KW-0472">Membrane</keyword>
<feature type="transmembrane region" description="Helical" evidence="7">
    <location>
        <begin position="289"/>
        <end position="305"/>
    </location>
</feature>
<keyword evidence="2" id="KW-0813">Transport</keyword>
<feature type="transmembrane region" description="Helical" evidence="7">
    <location>
        <begin position="146"/>
        <end position="165"/>
    </location>
</feature>
<keyword evidence="4 7" id="KW-0812">Transmembrane</keyword>
<dbReference type="PANTHER" id="PTHR43124:SF3">
    <property type="entry name" value="CHLORAMPHENICOL EFFLUX PUMP RV0191"/>
    <property type="match status" value="1"/>
</dbReference>
<keyword evidence="5 7" id="KW-1133">Transmembrane helix</keyword>
<dbReference type="InterPro" id="IPR036259">
    <property type="entry name" value="MFS_trans_sf"/>
</dbReference>
<comment type="subcellular location">
    <subcellularLocation>
        <location evidence="1">Cell membrane</location>
        <topology evidence="1">Multi-pass membrane protein</topology>
    </subcellularLocation>
</comment>
<dbReference type="AlphaFoldDB" id="A0A0A0I1Y7"/>
<evidence type="ECO:0000259" key="8">
    <source>
        <dbReference type="PROSITE" id="PS50850"/>
    </source>
</evidence>
<feature type="transmembrane region" description="Helical" evidence="7">
    <location>
        <begin position="12"/>
        <end position="30"/>
    </location>
</feature>
<feature type="transmembrane region" description="Helical" evidence="7">
    <location>
        <begin position="257"/>
        <end position="277"/>
    </location>
</feature>
<name>A0A0A0I1Y7_CLONO</name>
<evidence type="ECO:0000256" key="3">
    <source>
        <dbReference type="ARBA" id="ARBA00022475"/>
    </source>
</evidence>
<dbReference type="EMBL" id="JENJ01000040">
    <property type="protein sequence ID" value="KGM95439.1"/>
    <property type="molecule type" value="Genomic_DNA"/>
</dbReference>
<feature type="transmembrane region" description="Helical" evidence="7">
    <location>
        <begin position="171"/>
        <end position="192"/>
    </location>
</feature>
<dbReference type="InterPro" id="IPR050189">
    <property type="entry name" value="MFS_Efflux_Transporters"/>
</dbReference>
<accession>A0A0A0I1Y7</accession>
<evidence type="ECO:0000256" key="1">
    <source>
        <dbReference type="ARBA" id="ARBA00004651"/>
    </source>
</evidence>
<evidence type="ECO:0000313" key="10">
    <source>
        <dbReference type="Proteomes" id="UP000030012"/>
    </source>
</evidence>
<evidence type="ECO:0000313" key="9">
    <source>
        <dbReference type="EMBL" id="KGM95439.1"/>
    </source>
</evidence>
<feature type="transmembrane region" description="Helical" evidence="7">
    <location>
        <begin position="105"/>
        <end position="125"/>
    </location>
</feature>
<feature type="transmembrane region" description="Helical" evidence="7">
    <location>
        <begin position="50"/>
        <end position="69"/>
    </location>
</feature>
<feature type="transmembrane region" description="Helical" evidence="7">
    <location>
        <begin position="213"/>
        <end position="237"/>
    </location>
</feature>
<evidence type="ECO:0000256" key="2">
    <source>
        <dbReference type="ARBA" id="ARBA00022448"/>
    </source>
</evidence>
<dbReference type="OrthoDB" id="9773404at2"/>
<dbReference type="RefSeq" id="WP_039255741.1">
    <property type="nucleotide sequence ID" value="NZ_JENJ01000040.1"/>
</dbReference>
<dbReference type="PROSITE" id="PS50850">
    <property type="entry name" value="MFS"/>
    <property type="match status" value="1"/>
</dbReference>
<dbReference type="GO" id="GO:0005886">
    <property type="term" value="C:plasma membrane"/>
    <property type="evidence" value="ECO:0007669"/>
    <property type="project" value="UniProtKB-SubCell"/>
</dbReference>
<sequence length="424" mass="46278">MFKSKGNKDKLLTLILMMISLNTIYLLPYLMYTYYTPLQQAMGLVGRDAAYGKLLNVYGIVNIILYLPGGWISDMFDAKKLLVISMISTGVLGLVEATWPSYSILMLIYILWSFTTVLTYWSSSIKCINLIAGADEQGAMFGSLEAGRGVVGLILTTIFVGIYSMTSSITGVVIVISIVMIVCGIAQLILMPSTSSDEAVNKDIKSSIRAMKGAFKLPITYLLSAMIFGACITRATFSYYTPFLEQVLGVSVKVTTIFANYNNVLTNIIGASAAAFFATKVGRSTKPMIYAGIVMVASYVGIILLPQTAVLLVPFVLLFIIASLGTYVYRALYYAVIEEVGTPKNVVGNVIGISSLVGFIPDTFYLSMCGGWIEKYGIGAYRLIFTTCLVASIVGFIGAFISERMVKNRRKNIEMKKGIRSIEV</sequence>
<dbReference type="PANTHER" id="PTHR43124">
    <property type="entry name" value="PURINE EFFLUX PUMP PBUE"/>
    <property type="match status" value="1"/>
</dbReference>
<dbReference type="Proteomes" id="UP000030012">
    <property type="component" value="Unassembled WGS sequence"/>
</dbReference>
<dbReference type="InterPro" id="IPR011701">
    <property type="entry name" value="MFS"/>
</dbReference>
<feature type="transmembrane region" description="Helical" evidence="7">
    <location>
        <begin position="311"/>
        <end position="329"/>
    </location>
</feature>
<dbReference type="GO" id="GO:0022857">
    <property type="term" value="F:transmembrane transporter activity"/>
    <property type="evidence" value="ECO:0007669"/>
    <property type="project" value="InterPro"/>
</dbReference>
<feature type="transmembrane region" description="Helical" evidence="7">
    <location>
        <begin position="350"/>
        <end position="373"/>
    </location>
</feature>
<feature type="domain" description="Major facilitator superfamily (MFS) profile" evidence="8">
    <location>
        <begin position="13"/>
        <end position="410"/>
    </location>
</feature>
<reference evidence="9 10" key="1">
    <citation type="submission" date="2014-01" db="EMBL/GenBank/DDBJ databases">
        <title>Plasmidome dynamics in the species complex Clostridium novyi sensu lato converts strains of independent lineages into distinctly different pathogens.</title>
        <authorList>
            <person name="Skarin H."/>
            <person name="Segerman B."/>
        </authorList>
    </citation>
    <scope>NUCLEOTIDE SEQUENCE [LARGE SCALE GENOMIC DNA]</scope>
    <source>
        <strain evidence="9 10">4552</strain>
    </source>
</reference>
<evidence type="ECO:0000256" key="6">
    <source>
        <dbReference type="ARBA" id="ARBA00023136"/>
    </source>
</evidence>
<dbReference type="Gene3D" id="1.20.1250.20">
    <property type="entry name" value="MFS general substrate transporter like domains"/>
    <property type="match status" value="2"/>
</dbReference>
<dbReference type="InterPro" id="IPR020846">
    <property type="entry name" value="MFS_dom"/>
</dbReference>